<dbReference type="AlphaFoldDB" id="A0A0D2RHM4"/>
<dbReference type="PANTHER" id="PTHR31286">
    <property type="entry name" value="GLYCINE-RICH CELL WALL STRUCTURAL PROTEIN 1.8-LIKE"/>
    <property type="match status" value="1"/>
</dbReference>
<evidence type="ECO:0000313" key="2">
    <source>
        <dbReference type="EMBL" id="KJB29096.1"/>
    </source>
</evidence>
<feature type="domain" description="DUF4283" evidence="1">
    <location>
        <begin position="4"/>
        <end position="70"/>
    </location>
</feature>
<dbReference type="InterPro" id="IPR025558">
    <property type="entry name" value="DUF4283"/>
</dbReference>
<dbReference type="STRING" id="29730.A0A0D2RHM4"/>
<gene>
    <name evidence="2" type="ORF">B456_005G084200</name>
</gene>
<evidence type="ECO:0000313" key="3">
    <source>
        <dbReference type="Proteomes" id="UP000032304"/>
    </source>
</evidence>
<evidence type="ECO:0000259" key="1">
    <source>
        <dbReference type="Pfam" id="PF14111"/>
    </source>
</evidence>
<organism evidence="2 3">
    <name type="scientific">Gossypium raimondii</name>
    <name type="common">Peruvian cotton</name>
    <name type="synonym">Gossypium klotzschianum subsp. raimondii</name>
    <dbReference type="NCBI Taxonomy" id="29730"/>
    <lineage>
        <taxon>Eukaryota</taxon>
        <taxon>Viridiplantae</taxon>
        <taxon>Streptophyta</taxon>
        <taxon>Embryophyta</taxon>
        <taxon>Tracheophyta</taxon>
        <taxon>Spermatophyta</taxon>
        <taxon>Magnoliopsida</taxon>
        <taxon>eudicotyledons</taxon>
        <taxon>Gunneridae</taxon>
        <taxon>Pentapetalae</taxon>
        <taxon>rosids</taxon>
        <taxon>malvids</taxon>
        <taxon>Malvales</taxon>
        <taxon>Malvaceae</taxon>
        <taxon>Malvoideae</taxon>
        <taxon>Gossypium</taxon>
    </lineage>
</organism>
<keyword evidence="3" id="KW-1185">Reference proteome</keyword>
<reference evidence="2 3" key="1">
    <citation type="journal article" date="2012" name="Nature">
        <title>Repeated polyploidization of Gossypium genomes and the evolution of spinnable cotton fibres.</title>
        <authorList>
            <person name="Paterson A.H."/>
            <person name="Wendel J.F."/>
            <person name="Gundlach H."/>
            <person name="Guo H."/>
            <person name="Jenkins J."/>
            <person name="Jin D."/>
            <person name="Llewellyn D."/>
            <person name="Showmaker K.C."/>
            <person name="Shu S."/>
            <person name="Udall J."/>
            <person name="Yoo M.J."/>
            <person name="Byers R."/>
            <person name="Chen W."/>
            <person name="Doron-Faigenboim A."/>
            <person name="Duke M.V."/>
            <person name="Gong L."/>
            <person name="Grimwood J."/>
            <person name="Grover C."/>
            <person name="Grupp K."/>
            <person name="Hu G."/>
            <person name="Lee T.H."/>
            <person name="Li J."/>
            <person name="Lin L."/>
            <person name="Liu T."/>
            <person name="Marler B.S."/>
            <person name="Page J.T."/>
            <person name="Roberts A.W."/>
            <person name="Romanel E."/>
            <person name="Sanders W.S."/>
            <person name="Szadkowski E."/>
            <person name="Tan X."/>
            <person name="Tang H."/>
            <person name="Xu C."/>
            <person name="Wang J."/>
            <person name="Wang Z."/>
            <person name="Zhang D."/>
            <person name="Zhang L."/>
            <person name="Ashrafi H."/>
            <person name="Bedon F."/>
            <person name="Bowers J.E."/>
            <person name="Brubaker C.L."/>
            <person name="Chee P.W."/>
            <person name="Das S."/>
            <person name="Gingle A.R."/>
            <person name="Haigler C.H."/>
            <person name="Harker D."/>
            <person name="Hoffmann L.V."/>
            <person name="Hovav R."/>
            <person name="Jones D.C."/>
            <person name="Lemke C."/>
            <person name="Mansoor S."/>
            <person name="ur Rahman M."/>
            <person name="Rainville L.N."/>
            <person name="Rambani A."/>
            <person name="Reddy U.K."/>
            <person name="Rong J.K."/>
            <person name="Saranga Y."/>
            <person name="Scheffler B.E."/>
            <person name="Scheffler J.A."/>
            <person name="Stelly D.M."/>
            <person name="Triplett B.A."/>
            <person name="Van Deynze A."/>
            <person name="Vaslin M.F."/>
            <person name="Waghmare V.N."/>
            <person name="Walford S.A."/>
            <person name="Wright R.J."/>
            <person name="Zaki E.A."/>
            <person name="Zhang T."/>
            <person name="Dennis E.S."/>
            <person name="Mayer K.F."/>
            <person name="Peterson D.G."/>
            <person name="Rokhsar D.S."/>
            <person name="Wang X."/>
            <person name="Schmutz J."/>
        </authorList>
    </citation>
    <scope>NUCLEOTIDE SEQUENCE [LARGE SCALE GENOMIC DNA]</scope>
</reference>
<dbReference type="Pfam" id="PF14111">
    <property type="entry name" value="DUF4283"/>
    <property type="match status" value="1"/>
</dbReference>
<dbReference type="InterPro" id="IPR040256">
    <property type="entry name" value="At4g02000-like"/>
</dbReference>
<dbReference type="PANTHER" id="PTHR31286:SF99">
    <property type="entry name" value="DUF4283 DOMAIN-CONTAINING PROTEIN"/>
    <property type="match status" value="1"/>
</dbReference>
<dbReference type="Gramene" id="KJB29096">
    <property type="protein sequence ID" value="KJB29096"/>
    <property type="gene ID" value="B456_005G084200"/>
</dbReference>
<sequence length="232" mass="27284">MLRRKVGFNTLSSKLYSMWKPTRTFQLMDLDNDYYIVKFQAKVDIEKALVEMVVYGQYLMVQPWTPSLNIHESFSMRVVVWVKLPCFPGVWYKKCLLEAVESTIGQVVRVDDNTENGYRGRFARITMCVDFRRPLITKIRVQRAKYEILLNVCYEYGCFGHVKEGYLKTRVEKMTECNKKETCEQSKMPAVKQPSTMELDRWRIICQWGLEGMMDKDLRMVVDIGAFGFGWA</sequence>
<accession>A0A0D2RHM4</accession>
<proteinExistence type="predicted"/>
<protein>
    <recommendedName>
        <fullName evidence="1">DUF4283 domain-containing protein</fullName>
    </recommendedName>
</protein>
<dbReference type="Proteomes" id="UP000032304">
    <property type="component" value="Chromosome 5"/>
</dbReference>
<dbReference type="eggNOG" id="KOG1075">
    <property type="taxonomic scope" value="Eukaryota"/>
</dbReference>
<name>A0A0D2RHM4_GOSRA</name>
<dbReference type="EMBL" id="CM001744">
    <property type="protein sequence ID" value="KJB29096.1"/>
    <property type="molecule type" value="Genomic_DNA"/>
</dbReference>